<gene>
    <name evidence="1" type="ORF">E9229_002901</name>
</gene>
<dbReference type="AlphaFoldDB" id="A0A839QPF7"/>
<reference evidence="1 2" key="1">
    <citation type="submission" date="2020-08" db="EMBL/GenBank/DDBJ databases">
        <title>Sequencing the genomes of 1000 actinobacteria strains.</title>
        <authorList>
            <person name="Klenk H.-P."/>
        </authorList>
    </citation>
    <scope>NUCLEOTIDE SEQUENCE [LARGE SCALE GENOMIC DNA]</scope>
    <source>
        <strain evidence="1 2">DSM 22826</strain>
    </source>
</reference>
<proteinExistence type="predicted"/>
<evidence type="ECO:0000313" key="2">
    <source>
        <dbReference type="Proteomes" id="UP000523000"/>
    </source>
</evidence>
<accession>A0A839QPF7</accession>
<comment type="caution">
    <text evidence="1">The sequence shown here is derived from an EMBL/GenBank/DDBJ whole genome shotgun (WGS) entry which is preliminary data.</text>
</comment>
<sequence length="77" mass="8430">MLARQPLHVEGNYFPVPQAWIPALERQGSPAPRVNAAFVASAFGGSLHMRRPVLSRRANWGIVRLPQSGSEVPSHFG</sequence>
<name>A0A839QPF7_9MICC</name>
<keyword evidence="2" id="KW-1185">Reference proteome</keyword>
<dbReference type="Proteomes" id="UP000523000">
    <property type="component" value="Unassembled WGS sequence"/>
</dbReference>
<evidence type="ECO:0000313" key="1">
    <source>
        <dbReference type="EMBL" id="MBB2996654.1"/>
    </source>
</evidence>
<organism evidence="1 2">
    <name type="scientific">Paeniglutamicibacter cryotolerans</name>
    <dbReference type="NCBI Taxonomy" id="670079"/>
    <lineage>
        <taxon>Bacteria</taxon>
        <taxon>Bacillati</taxon>
        <taxon>Actinomycetota</taxon>
        <taxon>Actinomycetes</taxon>
        <taxon>Micrococcales</taxon>
        <taxon>Micrococcaceae</taxon>
        <taxon>Paeniglutamicibacter</taxon>
    </lineage>
</organism>
<dbReference type="EMBL" id="JACHVS010000002">
    <property type="protein sequence ID" value="MBB2996654.1"/>
    <property type="molecule type" value="Genomic_DNA"/>
</dbReference>
<protein>
    <submittedName>
        <fullName evidence="1">Uncharacterized protein</fullName>
    </submittedName>
</protein>